<sequence length="53" mass="6312">MLTDMQQRPTSQPTKKQILLSMHWLVKDSRAGDHLLFYYCGMYLLTRWPVLLS</sequence>
<name>N1S8H5_FUSC4</name>
<protein>
    <submittedName>
        <fullName evidence="1">Metacaspase-1B</fullName>
    </submittedName>
</protein>
<reference evidence="2" key="2">
    <citation type="journal article" date="2014" name="PLoS ONE">
        <title>Genome and Transcriptome Analysis of the Fungal Pathogen Fusarium oxysporum f. sp. cubense Causing Banana Vascular Wilt Disease.</title>
        <authorList>
            <person name="Guo L."/>
            <person name="Han L."/>
            <person name="Yang L."/>
            <person name="Zeng H."/>
            <person name="Fan D."/>
            <person name="Zhu Y."/>
            <person name="Feng Y."/>
            <person name="Wang G."/>
            <person name="Peng C."/>
            <person name="Jiang X."/>
            <person name="Zhou D."/>
            <person name="Ni P."/>
            <person name="Liang C."/>
            <person name="Liu L."/>
            <person name="Wang J."/>
            <person name="Mao C."/>
            <person name="Fang X."/>
            <person name="Peng M."/>
            <person name="Huang J."/>
        </authorList>
    </citation>
    <scope>NUCLEOTIDE SEQUENCE [LARGE SCALE GENOMIC DNA]</scope>
    <source>
        <strain evidence="2">race 4</strain>
    </source>
</reference>
<dbReference type="AlphaFoldDB" id="N1S8H5"/>
<dbReference type="Proteomes" id="UP000016929">
    <property type="component" value="Unassembled WGS sequence"/>
</dbReference>
<gene>
    <name evidence="1" type="ORF">FOC4_g10001930</name>
</gene>
<dbReference type="HOGENOM" id="CLU_3068686_0_0_1"/>
<dbReference type="Gene3D" id="3.40.50.12660">
    <property type="match status" value="1"/>
</dbReference>
<keyword evidence="2" id="KW-1185">Reference proteome</keyword>
<dbReference type="EMBL" id="KB726218">
    <property type="protein sequence ID" value="EMT73976.1"/>
    <property type="molecule type" value="Genomic_DNA"/>
</dbReference>
<organism evidence="1 2">
    <name type="scientific">Fusarium oxysporum f. sp. cubense (strain race 4)</name>
    <name type="common">Panama disease fungus</name>
    <dbReference type="NCBI Taxonomy" id="2502994"/>
    <lineage>
        <taxon>Eukaryota</taxon>
        <taxon>Fungi</taxon>
        <taxon>Dikarya</taxon>
        <taxon>Ascomycota</taxon>
        <taxon>Pezizomycotina</taxon>
        <taxon>Sordariomycetes</taxon>
        <taxon>Hypocreomycetidae</taxon>
        <taxon>Hypocreales</taxon>
        <taxon>Nectriaceae</taxon>
        <taxon>Fusarium</taxon>
        <taxon>Fusarium oxysporum species complex</taxon>
    </lineage>
</organism>
<evidence type="ECO:0000313" key="1">
    <source>
        <dbReference type="EMBL" id="EMT73976.1"/>
    </source>
</evidence>
<accession>N1S8H5</accession>
<proteinExistence type="predicted"/>
<reference evidence="2" key="1">
    <citation type="submission" date="2012-09" db="EMBL/GenBank/DDBJ databases">
        <title>Genome sequencing and comparative transcriptomics of race 1 and race 4 of banana pathogen: Fusarium oxysporum f. sp. cubense.</title>
        <authorList>
            <person name="Fang X."/>
            <person name="Huang J."/>
        </authorList>
    </citation>
    <scope>NUCLEOTIDE SEQUENCE [LARGE SCALE GENOMIC DNA]</scope>
    <source>
        <strain evidence="2">race 4</strain>
    </source>
</reference>
<dbReference type="OrthoDB" id="5099668at2759"/>
<evidence type="ECO:0000313" key="2">
    <source>
        <dbReference type="Proteomes" id="UP000016929"/>
    </source>
</evidence>